<dbReference type="OrthoDB" id="5989160at2759"/>
<feature type="compositionally biased region" description="Low complexity" evidence="1">
    <location>
        <begin position="53"/>
        <end position="62"/>
    </location>
</feature>
<name>A0A9Q0ELR5_9TELE</name>
<reference evidence="2" key="1">
    <citation type="submission" date="2022-07" db="EMBL/GenBank/DDBJ databases">
        <title>Chromosome-level genome of Muraenolepis orangiensis.</title>
        <authorList>
            <person name="Kim J."/>
        </authorList>
    </citation>
    <scope>NUCLEOTIDE SEQUENCE</scope>
    <source>
        <strain evidence="2">KU_S4_2022</strain>
        <tissue evidence="2">Muscle</tissue>
    </source>
</reference>
<proteinExistence type="predicted"/>
<gene>
    <name evidence="2" type="ORF">NHX12_023985</name>
</gene>
<comment type="caution">
    <text evidence="2">The sequence shown here is derived from an EMBL/GenBank/DDBJ whole genome shotgun (WGS) entry which is preliminary data.</text>
</comment>
<evidence type="ECO:0000313" key="2">
    <source>
        <dbReference type="EMBL" id="KAJ3609464.1"/>
    </source>
</evidence>
<dbReference type="AlphaFoldDB" id="A0A9Q0ELR5"/>
<feature type="compositionally biased region" description="Basic and acidic residues" evidence="1">
    <location>
        <begin position="102"/>
        <end position="111"/>
    </location>
</feature>
<feature type="compositionally biased region" description="Polar residues" evidence="1">
    <location>
        <begin position="69"/>
        <end position="89"/>
    </location>
</feature>
<feature type="region of interest" description="Disordered" evidence="1">
    <location>
        <begin position="102"/>
        <end position="130"/>
    </location>
</feature>
<feature type="region of interest" description="Disordered" evidence="1">
    <location>
        <begin position="51"/>
        <end position="90"/>
    </location>
</feature>
<organism evidence="2 3">
    <name type="scientific">Muraenolepis orangiensis</name>
    <name type="common">Patagonian moray cod</name>
    <dbReference type="NCBI Taxonomy" id="630683"/>
    <lineage>
        <taxon>Eukaryota</taxon>
        <taxon>Metazoa</taxon>
        <taxon>Chordata</taxon>
        <taxon>Craniata</taxon>
        <taxon>Vertebrata</taxon>
        <taxon>Euteleostomi</taxon>
        <taxon>Actinopterygii</taxon>
        <taxon>Neopterygii</taxon>
        <taxon>Teleostei</taxon>
        <taxon>Neoteleostei</taxon>
        <taxon>Acanthomorphata</taxon>
        <taxon>Zeiogadaria</taxon>
        <taxon>Gadariae</taxon>
        <taxon>Gadiformes</taxon>
        <taxon>Muraenolepidoidei</taxon>
        <taxon>Muraenolepididae</taxon>
        <taxon>Muraenolepis</taxon>
    </lineage>
</organism>
<sequence>MHTRKRHSELYHELNHSSKCHTIDRYSRDPAAVPAFKNVRRIPAIREFIKKISSPSSSAAEAKLPAFANPQNDQQSTPDDQQSWDSFKTMTPELRIVPGEQKARMELHNKTWDSANTPDSSGEGDFQTEV</sequence>
<accession>A0A9Q0ELR5</accession>
<protein>
    <submittedName>
        <fullName evidence="2">Uncharacterized protein</fullName>
    </submittedName>
</protein>
<evidence type="ECO:0000313" key="3">
    <source>
        <dbReference type="Proteomes" id="UP001148018"/>
    </source>
</evidence>
<keyword evidence="3" id="KW-1185">Reference proteome</keyword>
<evidence type="ECO:0000256" key="1">
    <source>
        <dbReference type="SAM" id="MobiDB-lite"/>
    </source>
</evidence>
<dbReference type="Proteomes" id="UP001148018">
    <property type="component" value="Unassembled WGS sequence"/>
</dbReference>
<dbReference type="EMBL" id="JANIIK010000039">
    <property type="protein sequence ID" value="KAJ3609464.1"/>
    <property type="molecule type" value="Genomic_DNA"/>
</dbReference>